<feature type="region of interest" description="Disordered" evidence="1">
    <location>
        <begin position="1072"/>
        <end position="1132"/>
    </location>
</feature>
<dbReference type="Gene3D" id="3.30.70.1320">
    <property type="entry name" value="Multidrug efflux transporter AcrB pore domain like"/>
    <property type="match status" value="1"/>
</dbReference>
<feature type="transmembrane region" description="Helical" evidence="2">
    <location>
        <begin position="385"/>
        <end position="410"/>
    </location>
</feature>
<dbReference type="Gene3D" id="3.30.2090.10">
    <property type="entry name" value="Multidrug efflux transporter AcrB TolC docking domain, DN and DC subdomains"/>
    <property type="match status" value="2"/>
</dbReference>
<dbReference type="Pfam" id="PF00873">
    <property type="entry name" value="ACR_tran"/>
    <property type="match status" value="1"/>
</dbReference>
<feature type="transmembrane region" description="Helical" evidence="2">
    <location>
        <begin position="952"/>
        <end position="971"/>
    </location>
</feature>
<sequence length="1153" mass="126261">MMNVTGFSIKRPVFTLVTMVLFLLLGAISLTNIPLKLIPDIEAPIAAVVTSYDDASPEEVVDKISRPMENSLSTISGLNNISTISMEGSSLTILEFSWTTSIDDVENDIITSMNQTPLPSGAGTPQFLKFDPSQFPIIQLSLSAADDDVELSSLVRDLEAELLKIDGIATIDLLGDAIDEIEVSLDQEQLEENNVDQADVVQALQSHNVTAPGGIVESGDSEITTRVLFEMGGVEDIENIVISTDPESGDEVSVADVAEVAVGPEPSDVITQTNQDDSILVSVQQQADANTAQVSRTFTSELDELLSESQYEDIDSAILFNQGEYIDDAIANVALALVAGGIIAMIVLFLFLRSIKTPLLIGIAIPFSVIVTFVLLYFTNFSLNIMTLGGLALGIGMLVDNSIVVIENIYRHLSMRKEPKQAALDGTKEVATAITASTLTTISVFLPVVFISGIVGNLFREFALTVSFSLLASLVVALTVVPMLASKWLKAPDEDVEEKRKKSRFVRFFDRSTRWSLKNRAVVFMITIGLLIAGGFGVTTVGTEFLPATDEGFFQIDVENESGTPIDVTYEDVQEIEDILDGQGDIQHYTSVTGSSGDQGPMGGTGNGHEAVIYVTMAPIDERDISTMDFSEDIRRDIERAAPDADISISMDASFGSDPNTFSFDLNDSNPQQLEEVAGDLLEEFEDMNEFTEVSNSLEETIPELQILIDDEAAREEGFSPAQIAEFVDNKTRGVYATQIVTDENDVLEVYVRYDDEFIADVEALEDLLLRTPEGEYVPLSDLAEIEEGEGPETINRINQEESVQFSLTFGSANNLGEINTLVRDTIDDYGLPSETSVSFTGDQQLLEDAISDLTLALILAVVFVYLVLAAQFESLRYPFVIMFTVPLVVIGVAIGLTVTRTPISVTGFIGIIVLVGIVVNNSIVLVDYINQLKAAGHKSYDAIVEGVKNRARPILMTASTTILALIPLALGFGEGTEIQQPLAITVISGMISATFLTLILIPVIYSFFDRDTRHLNRKYMMPDGQLIPAYLLDETYSKDQGEGRTHYLARQESNTEQDPDISDFYKEADEEPLSELDSYKDSSSQPYTYDEPEEFVPSDSAKGKPLLFDEEENSNLPSRKMRHPSSEMSRDDLLGLLEKIVERNQRNDKEDK</sequence>
<dbReference type="PRINTS" id="PR00702">
    <property type="entry name" value="ACRIFLAVINRP"/>
</dbReference>
<dbReference type="EMBL" id="PDOD01000002">
    <property type="protein sequence ID" value="PYZ93591.1"/>
    <property type="molecule type" value="Genomic_DNA"/>
</dbReference>
<evidence type="ECO:0000256" key="1">
    <source>
        <dbReference type="SAM" id="MobiDB-lite"/>
    </source>
</evidence>
<keyword evidence="2" id="KW-1133">Transmembrane helix</keyword>
<feature type="transmembrane region" description="Helical" evidence="2">
    <location>
        <begin position="854"/>
        <end position="873"/>
    </location>
</feature>
<evidence type="ECO:0000313" key="3">
    <source>
        <dbReference type="EMBL" id="PYZ93591.1"/>
    </source>
</evidence>
<evidence type="ECO:0000313" key="4">
    <source>
        <dbReference type="Proteomes" id="UP000248214"/>
    </source>
</evidence>
<organism evidence="3 4">
    <name type="scientific">Salipaludibacillus keqinensis</name>
    <dbReference type="NCBI Taxonomy" id="2045207"/>
    <lineage>
        <taxon>Bacteria</taxon>
        <taxon>Bacillati</taxon>
        <taxon>Bacillota</taxon>
        <taxon>Bacilli</taxon>
        <taxon>Bacillales</taxon>
        <taxon>Bacillaceae</taxon>
    </lineage>
</organism>
<dbReference type="Gene3D" id="3.30.70.1440">
    <property type="entry name" value="Multidrug efflux transporter AcrB pore domain"/>
    <property type="match status" value="1"/>
</dbReference>
<comment type="caution">
    <text evidence="3">The sequence shown here is derived from an EMBL/GenBank/DDBJ whole genome shotgun (WGS) entry which is preliminary data.</text>
</comment>
<dbReference type="SUPFAM" id="SSF82714">
    <property type="entry name" value="Multidrug efflux transporter AcrB TolC docking domain, DN and DC subdomains"/>
    <property type="match status" value="2"/>
</dbReference>
<feature type="transmembrane region" description="Helical" evidence="2">
    <location>
        <begin position="359"/>
        <end position="379"/>
    </location>
</feature>
<feature type="transmembrane region" description="Helical" evidence="2">
    <location>
        <begin position="430"/>
        <end position="456"/>
    </location>
</feature>
<feature type="transmembrane region" description="Helical" evidence="2">
    <location>
        <begin position="329"/>
        <end position="352"/>
    </location>
</feature>
<reference evidence="3 4" key="1">
    <citation type="submission" date="2017-10" db="EMBL/GenBank/DDBJ databases">
        <title>Bacillus sp. nov., a halophilic bacterium isolated from a Keqin Lake.</title>
        <authorList>
            <person name="Wang H."/>
        </authorList>
    </citation>
    <scope>NUCLEOTIDE SEQUENCE [LARGE SCALE GENOMIC DNA]</scope>
    <source>
        <strain evidence="3 4">KQ-12</strain>
    </source>
</reference>
<dbReference type="GO" id="GO:0005886">
    <property type="term" value="C:plasma membrane"/>
    <property type="evidence" value="ECO:0007669"/>
    <property type="project" value="TreeGrafter"/>
</dbReference>
<dbReference type="PANTHER" id="PTHR32063">
    <property type="match status" value="1"/>
</dbReference>
<dbReference type="GO" id="GO:0042910">
    <property type="term" value="F:xenobiotic transmembrane transporter activity"/>
    <property type="evidence" value="ECO:0007669"/>
    <property type="project" value="TreeGrafter"/>
</dbReference>
<dbReference type="PANTHER" id="PTHR32063:SF0">
    <property type="entry name" value="SWARMING MOTILITY PROTEIN SWRC"/>
    <property type="match status" value="1"/>
</dbReference>
<feature type="transmembrane region" description="Helical" evidence="2">
    <location>
        <begin position="880"/>
        <end position="900"/>
    </location>
</feature>
<name>A0A323TF24_9BACI</name>
<gene>
    <name evidence="3" type="ORF">CR194_10535</name>
</gene>
<evidence type="ECO:0000256" key="2">
    <source>
        <dbReference type="SAM" id="Phobius"/>
    </source>
</evidence>
<feature type="transmembrane region" description="Helical" evidence="2">
    <location>
        <begin position="521"/>
        <end position="541"/>
    </location>
</feature>
<feature type="transmembrane region" description="Helical" evidence="2">
    <location>
        <begin position="906"/>
        <end position="931"/>
    </location>
</feature>
<feature type="transmembrane region" description="Helical" evidence="2">
    <location>
        <begin position="462"/>
        <end position="485"/>
    </location>
</feature>
<dbReference type="OrthoDB" id="9757876at2"/>
<proteinExistence type="predicted"/>
<dbReference type="SUPFAM" id="SSF82693">
    <property type="entry name" value="Multidrug efflux transporter AcrB pore domain, PN1, PN2, PC1 and PC2 subdomains"/>
    <property type="match status" value="3"/>
</dbReference>
<protein>
    <submittedName>
        <fullName evidence="3">MFS transporter</fullName>
    </submittedName>
</protein>
<feature type="transmembrane region" description="Helical" evidence="2">
    <location>
        <begin position="983"/>
        <end position="1009"/>
    </location>
</feature>
<keyword evidence="2" id="KW-0812">Transmembrane</keyword>
<dbReference type="SUPFAM" id="SSF82866">
    <property type="entry name" value="Multidrug efflux transporter AcrB transmembrane domain"/>
    <property type="match status" value="2"/>
</dbReference>
<accession>A0A323TF24</accession>
<dbReference type="Proteomes" id="UP000248214">
    <property type="component" value="Unassembled WGS sequence"/>
</dbReference>
<dbReference type="AlphaFoldDB" id="A0A323TF24"/>
<dbReference type="Gene3D" id="3.30.70.1430">
    <property type="entry name" value="Multidrug efflux transporter AcrB pore domain"/>
    <property type="match status" value="2"/>
</dbReference>
<dbReference type="InterPro" id="IPR027463">
    <property type="entry name" value="AcrB_DN_DC_subdom"/>
</dbReference>
<keyword evidence="2" id="KW-0472">Membrane</keyword>
<dbReference type="InterPro" id="IPR001036">
    <property type="entry name" value="Acrflvin-R"/>
</dbReference>
<dbReference type="Gene3D" id="1.20.1640.10">
    <property type="entry name" value="Multidrug efflux transporter AcrB transmembrane domain"/>
    <property type="match status" value="2"/>
</dbReference>
<keyword evidence="4" id="KW-1185">Reference proteome</keyword>